<reference evidence="1" key="1">
    <citation type="submission" date="2021-02" db="EMBL/GenBank/DDBJ databases">
        <authorList>
            <person name="Dougan E. K."/>
            <person name="Rhodes N."/>
            <person name="Thang M."/>
            <person name="Chan C."/>
        </authorList>
    </citation>
    <scope>NUCLEOTIDE SEQUENCE</scope>
</reference>
<protein>
    <submittedName>
        <fullName evidence="1">Uncharacterized protein</fullName>
    </submittedName>
</protein>
<dbReference type="AlphaFoldDB" id="A0A813FX07"/>
<organism evidence="1 2">
    <name type="scientific">Polarella glacialis</name>
    <name type="common">Dinoflagellate</name>
    <dbReference type="NCBI Taxonomy" id="89957"/>
    <lineage>
        <taxon>Eukaryota</taxon>
        <taxon>Sar</taxon>
        <taxon>Alveolata</taxon>
        <taxon>Dinophyceae</taxon>
        <taxon>Suessiales</taxon>
        <taxon>Suessiaceae</taxon>
        <taxon>Polarella</taxon>
    </lineage>
</organism>
<keyword evidence="2" id="KW-1185">Reference proteome</keyword>
<sequence length="112" mass="12779">MLLHGNLFQAVRDGGFRSPAMPALCTGEIGVPVHLVAIGALRALHRDFIKHPTDPIRVRVACFEAEHWYPFNNIKDEILEHFFLPEKADFSLYLLDSDEDDDDSNDDDDDQR</sequence>
<dbReference type="Proteomes" id="UP000654075">
    <property type="component" value="Unassembled WGS sequence"/>
</dbReference>
<name>A0A813FX07_POLGL</name>
<dbReference type="EMBL" id="CAJNNV010026583">
    <property type="protein sequence ID" value="CAE8618565.1"/>
    <property type="molecule type" value="Genomic_DNA"/>
</dbReference>
<evidence type="ECO:0000313" key="1">
    <source>
        <dbReference type="EMBL" id="CAE8618565.1"/>
    </source>
</evidence>
<dbReference type="Gene3D" id="3.40.220.10">
    <property type="entry name" value="Leucine Aminopeptidase, subunit E, domain 1"/>
    <property type="match status" value="1"/>
</dbReference>
<evidence type="ECO:0000313" key="2">
    <source>
        <dbReference type="Proteomes" id="UP000654075"/>
    </source>
</evidence>
<proteinExistence type="predicted"/>
<dbReference type="SUPFAM" id="SSF52949">
    <property type="entry name" value="Macro domain-like"/>
    <property type="match status" value="1"/>
</dbReference>
<dbReference type="InterPro" id="IPR043472">
    <property type="entry name" value="Macro_dom-like"/>
</dbReference>
<gene>
    <name evidence="1" type="ORF">PGLA1383_LOCUS36179</name>
</gene>
<accession>A0A813FX07</accession>
<dbReference type="OrthoDB" id="10310221at2759"/>
<comment type="caution">
    <text evidence="1">The sequence shown here is derived from an EMBL/GenBank/DDBJ whole genome shotgun (WGS) entry which is preliminary data.</text>
</comment>